<dbReference type="Pfam" id="PF08763">
    <property type="entry name" value="Ca_chan_IQ"/>
    <property type="match status" value="1"/>
</dbReference>
<feature type="transmembrane region" description="Helical" evidence="21">
    <location>
        <begin position="886"/>
        <end position="912"/>
    </location>
</feature>
<feature type="transmembrane region" description="Helical" evidence="21">
    <location>
        <begin position="1057"/>
        <end position="1082"/>
    </location>
</feature>
<evidence type="ECO:0000256" key="10">
    <source>
        <dbReference type="ARBA" id="ARBA00022882"/>
    </source>
</evidence>
<feature type="transmembrane region" description="Helical" evidence="21">
    <location>
        <begin position="46"/>
        <end position="63"/>
    </location>
</feature>
<evidence type="ECO:0000256" key="16">
    <source>
        <dbReference type="ARBA" id="ARBA00023303"/>
    </source>
</evidence>
<dbReference type="FunFam" id="1.20.120.350:FF:000010">
    <property type="entry name" value="Voltage-dependent L-type calcium channel subunit alpha"/>
    <property type="match status" value="1"/>
</dbReference>
<dbReference type="FunFam" id="1.10.287.70:FF:000009">
    <property type="entry name" value="Voltage-dependent L-type calcium channel subunit alpha"/>
    <property type="match status" value="1"/>
</dbReference>
<feature type="transmembrane region" description="Helical" evidence="21">
    <location>
        <begin position="413"/>
        <end position="434"/>
    </location>
</feature>
<evidence type="ECO:0000313" key="24">
    <source>
        <dbReference type="Proteomes" id="UP000838412"/>
    </source>
</evidence>
<dbReference type="FunFam" id="1.20.120.350:FF:000006">
    <property type="entry name" value="Voltage-dependent L-type calcium channel subunit alpha"/>
    <property type="match status" value="1"/>
</dbReference>
<dbReference type="Pfam" id="PF00520">
    <property type="entry name" value="Ion_trans"/>
    <property type="match status" value="4"/>
</dbReference>
<feature type="transmembrane region" description="Helical" evidence="21">
    <location>
        <begin position="550"/>
        <end position="569"/>
    </location>
</feature>
<feature type="transmembrane region" description="Helical" evidence="21">
    <location>
        <begin position="1165"/>
        <end position="1184"/>
    </location>
</feature>
<keyword evidence="4 19" id="KW-0109">Calcium transport</keyword>
<evidence type="ECO:0000256" key="21">
    <source>
        <dbReference type="SAM" id="Phobius"/>
    </source>
</evidence>
<feature type="compositionally biased region" description="Polar residues" evidence="20">
    <location>
        <begin position="1598"/>
        <end position="1628"/>
    </location>
</feature>
<feature type="compositionally biased region" description="Acidic residues" evidence="20">
    <location>
        <begin position="737"/>
        <end position="746"/>
    </location>
</feature>
<feature type="compositionally biased region" description="Low complexity" evidence="20">
    <location>
        <begin position="1629"/>
        <end position="1642"/>
    </location>
</feature>
<feature type="transmembrane region" description="Helical" evidence="21">
    <location>
        <begin position="811"/>
        <end position="833"/>
    </location>
</feature>
<comment type="subcellular location">
    <subcellularLocation>
        <location evidence="1 19">Membrane</location>
        <topology evidence="1 19">Multi-pass membrane protein</topology>
    </subcellularLocation>
</comment>
<feature type="binding site" evidence="17">
    <location>
        <position position="1030"/>
    </location>
    <ligand>
        <name>Ca(2+)</name>
        <dbReference type="ChEBI" id="CHEBI:29108"/>
    </ligand>
</feature>
<evidence type="ECO:0000256" key="14">
    <source>
        <dbReference type="ARBA" id="ARBA00023157"/>
    </source>
</evidence>
<feature type="compositionally biased region" description="Polar residues" evidence="20">
    <location>
        <begin position="1947"/>
        <end position="1959"/>
    </location>
</feature>
<dbReference type="GO" id="GO:0046872">
    <property type="term" value="F:metal ion binding"/>
    <property type="evidence" value="ECO:0007669"/>
    <property type="project" value="UniProtKB-KW"/>
</dbReference>
<dbReference type="Gene3D" id="6.10.250.2180">
    <property type="match status" value="1"/>
</dbReference>
<keyword evidence="3" id="KW-0597">Phosphoprotein</keyword>
<sequence length="1959" mass="221654">MTAAANKRKQRQQGPYWPPRALFCLGLKNPIRRACMYIVEWKPFEYFILLAIFANCVALAVYVPYPEKDSNEANQQLETVEYLFLVIFTLECMFKILAYGLIAHNGAYLRNFWNILDFTIVIIGIVSIVLETYKFEGFDVKALRAFRVLRPLRLVSGVPSLQVVLNSILKALVPLLHIALLCLFVIIIYAIIGLELFSGKLHTTCFVPGSDQIYFHEGPPPCQPEAGSSGYHCPANVSVCRGYWEGPNSGITNFDNFGLAMLTVFQCMTMEGWTTVLYWVNDAVGNEWPWIYFITLIIVGSFFVLNLVLGVLSGEFSKEREKIQSRGEFQKLREKQQIDEAMKGYLEWITTAEDLDEGRGREEEKSMQEKASDAGSASEELEAGEGPIGAEPSGWARHKRRWRRTNRLIRRQLRAAVKTTVFYWFVIVMVFLNTCTLASEHYKQPPWLEEVQKISNLFFVSLFTLEMFIKMYALGWQAYQVSLFNRFDCFVVISSIIEIILTETGVIQPLGVSVLRCVRLLRVFKVTKYWRALSNLVASLLNSIRSIASLLLLLFLFILIFALLGMQIFGGKFNFDDTQQKDRSNFDTFWQSLLTVFQILTGEDWNEVMYTGIQSYGGVSQIGILACFYFIILFICGNFILLNVFLAIAVDNLADADALTEAEEAAEAEKEAKKEEELKALSSAEEKPAEGSPKMNHTGGGKPKGSQESMEMRPISPESASSHTKVKIDVTDTTQTDIDEEAEDEEKDKAAGEGGEEDDDDEEGLKPTPVGARPRRMSEVYIPDEKLPIPEYSAFFIFSHTNLLRKLCHKIITHPVFTNLILAFILISSAALAAEDPLKAESPRNKILGYMDYVFTSAFTIEIILKVIVFGFIMHPGSFCRSAFNLLDLLVVTVSLISIALPKGGVSVVKILRVLRVLRPLRAINRAKGLKHVVQCVFVAIKSIGNIMLVTFLLQFIFAVIGVQLFKGTFFQCNDESKKTAAECKGYYIVYIDGNVENAEQKEREWDVNVFNFDDVGQAMLSLFTVSTFEGWPNLLYVAIDSRAEDMGPIYNYRPAVAIFFFVYIIIIAFFMVNIFVGFVIVTFQNEGEKEYGDECELDKNQRQCIEFALKAKPLRRYVPKNPIQYKFWYVVNSQTFEYTMFILIMLNTVSLAMKHYGQSETYEYALDFMNLIFTALFTLEAMLKLMGFGPKYYFKDAWNTFDFLIVVGSLVDIIVSYMNPGAEVPSINFFRLFRVMRLIKLLSRGEGIRTLLWTFIKSFQALPYVALLILMLFFIYAVVGMQMFGKIELNDDTAIHRNNNFQTFPQAVLLLFRSATGEAWQEIMMSCTVGSGAMCDENSDTPNTQCGSNVAYPYFLSFYMLCAFLIINLFVAVIMDNFDYLTRDWSILGPHHLDEFVRVWSEYDPEAKGRIKHLDVVTLLRRISPPLGFGKLCPHRVACKRLVSMNMPLNSDGTVMFNATLFALVRTGLKIKTEGNIDQANEELRAIIKKIWKRTNPKVLDQVCPPAGDDEITVGKFYATFLIQDYFRKFKRRQEEDEGEEQYNKDAIRLQAGLRTLHDIGPEIRRAISGNLEEQLAAEGIDIGDSEEPSHRRNHSLFGNHTESPVRSSNSLRKTSPVNSYMPNSLDTNTNANANVNANANSIKPAEADKNPADKGKKDAAESNKERGPDPWMQRREAGQPHYPSPSRRSPSRRKYRGEDQLPMPKRGAGTTRYTQQQAIAIAGQPPSGGYDITENNWRTPPSSPGRVRSSYPTPAGRPQSVISTSSTPARGNGDVRPSRSGWDYNNIPKRDPATAFYEGLKTGSLGPNSERQHSRRNSRYDSHAMNLVEQVLVQEGLGRYADDHLVNVAKHELAEACDMTPAELDYAAQEMMREQGYDMTESSYPFDYPYLEHMGGGGGGSYDLPDYPPVNHGNNPRRMPEDHYVRHPPEGDRDHPMHRRPAGPISSSSHQASMVTL</sequence>
<evidence type="ECO:0000256" key="1">
    <source>
        <dbReference type="ARBA" id="ARBA00004141"/>
    </source>
</evidence>
<dbReference type="InterPro" id="IPR050599">
    <property type="entry name" value="VDCC_alpha-1_subunit"/>
</dbReference>
<dbReference type="SMART" id="SM01062">
    <property type="entry name" value="Ca_chan_IQ"/>
    <property type="match status" value="1"/>
</dbReference>
<dbReference type="EMBL" id="OV696690">
    <property type="protein sequence ID" value="CAH1264648.1"/>
    <property type="molecule type" value="Genomic_DNA"/>
</dbReference>
<feature type="domain" description="Voltage-dependent calcium channel alpha-1 subunit IQ" evidence="22">
    <location>
        <begin position="1510"/>
        <end position="1544"/>
    </location>
</feature>
<keyword evidence="12" id="KW-0406">Ion transport</keyword>
<dbReference type="FunFam" id="1.20.120.350:FF:000001">
    <property type="entry name" value="Voltage-dependent L-type calcium channel subunit alpha"/>
    <property type="match status" value="1"/>
</dbReference>
<keyword evidence="10 19" id="KW-0851">Voltage-gated channel</keyword>
<dbReference type="PRINTS" id="PR01630">
    <property type="entry name" value="LVDCCALPHA1"/>
</dbReference>
<feature type="glycosylation site" description="N-linked (GlcNAc...) asparagine" evidence="18">
    <location>
        <position position="236"/>
    </location>
</feature>
<evidence type="ECO:0000256" key="8">
    <source>
        <dbReference type="ARBA" id="ARBA00022737"/>
    </source>
</evidence>
<dbReference type="FunFam" id="1.10.238.10:FF:000063">
    <property type="entry name" value="Voltage-dependent N-type calcium channel subunit alpha"/>
    <property type="match status" value="1"/>
</dbReference>
<keyword evidence="2" id="KW-0813">Transport</keyword>
<keyword evidence="16" id="KW-0407">Ion channel</keyword>
<evidence type="ECO:0000313" key="23">
    <source>
        <dbReference type="EMBL" id="CAH1264648.1"/>
    </source>
</evidence>
<dbReference type="InterPro" id="IPR005821">
    <property type="entry name" value="Ion_trans_dom"/>
</dbReference>
<keyword evidence="24" id="KW-1185">Reference proteome</keyword>
<keyword evidence="13 21" id="KW-0472">Membrane</keyword>
<dbReference type="InterPro" id="IPR031649">
    <property type="entry name" value="GPHH_dom"/>
</dbReference>
<dbReference type="OrthoDB" id="431720at2759"/>
<dbReference type="InterPro" id="IPR005446">
    <property type="entry name" value="VDCC_L_a1su"/>
</dbReference>
<feature type="transmembrane region" description="Helical" evidence="21">
    <location>
        <begin position="853"/>
        <end position="874"/>
    </location>
</feature>
<feature type="binding site" evidence="17">
    <location>
        <position position="603"/>
    </location>
    <ligand>
        <name>Ca(2+)</name>
        <dbReference type="ChEBI" id="CHEBI:29108"/>
    </ligand>
</feature>
<feature type="region of interest" description="Disordered" evidence="20">
    <location>
        <begin position="356"/>
        <end position="397"/>
    </location>
</feature>
<keyword evidence="9 17" id="KW-0106">Calcium</keyword>
<evidence type="ECO:0000256" key="13">
    <source>
        <dbReference type="ARBA" id="ARBA00023136"/>
    </source>
</evidence>
<feature type="compositionally biased region" description="Basic and acidic residues" evidence="20">
    <location>
        <begin position="357"/>
        <end position="372"/>
    </location>
</feature>
<feature type="region of interest" description="Disordered" evidence="20">
    <location>
        <begin position="665"/>
        <end position="772"/>
    </location>
</feature>
<dbReference type="PANTHER" id="PTHR45628:SF1">
    <property type="entry name" value="VOLTAGE-DEPENDENT CALCIUM CHANNEL TYPE D SUBUNIT ALPHA-1"/>
    <property type="match status" value="1"/>
</dbReference>
<dbReference type="GO" id="GO:0098703">
    <property type="term" value="P:calcium ion import across plasma membrane"/>
    <property type="evidence" value="ECO:0007669"/>
    <property type="project" value="TreeGrafter"/>
</dbReference>
<dbReference type="Gene3D" id="6.10.250.2500">
    <property type="match status" value="1"/>
</dbReference>
<evidence type="ECO:0000256" key="5">
    <source>
        <dbReference type="ARBA" id="ARBA00022673"/>
    </source>
</evidence>
<feature type="compositionally biased region" description="Polar residues" evidence="20">
    <location>
        <begin position="1762"/>
        <end position="1771"/>
    </location>
</feature>
<feature type="transmembrane region" description="Helical" evidence="21">
    <location>
        <begin position="115"/>
        <end position="133"/>
    </location>
</feature>
<dbReference type="FunFam" id="1.10.287.70:FF:000117">
    <property type="entry name" value="Voltage-gated Ca2+ channel, alpha subunit"/>
    <property type="match status" value="1"/>
</dbReference>
<dbReference type="PANTHER" id="PTHR45628">
    <property type="entry name" value="VOLTAGE-DEPENDENT CALCIUM CHANNEL TYPE A SUBUNIT ALPHA-1"/>
    <property type="match status" value="1"/>
</dbReference>
<keyword evidence="11 21" id="KW-1133">Transmembrane helix</keyword>
<feature type="transmembrane region" description="Helical" evidence="21">
    <location>
        <begin position="1252"/>
        <end position="1280"/>
    </location>
</feature>
<feature type="transmembrane region" description="Helical" evidence="21">
    <location>
        <begin position="622"/>
        <end position="650"/>
    </location>
</feature>
<dbReference type="GO" id="GO:0042383">
    <property type="term" value="C:sarcolemma"/>
    <property type="evidence" value="ECO:0007669"/>
    <property type="project" value="UniProtKB-ARBA"/>
</dbReference>
<evidence type="ECO:0000259" key="22">
    <source>
        <dbReference type="SMART" id="SM01062"/>
    </source>
</evidence>
<dbReference type="InterPro" id="IPR014873">
    <property type="entry name" value="VDCC_a1su_IQ"/>
</dbReference>
<feature type="region of interest" description="Disordered" evidence="20">
    <location>
        <begin position="1583"/>
        <end position="1822"/>
    </location>
</feature>
<dbReference type="GO" id="GO:0005891">
    <property type="term" value="C:voltage-gated calcium channel complex"/>
    <property type="evidence" value="ECO:0007669"/>
    <property type="project" value="InterPro"/>
</dbReference>
<evidence type="ECO:0000256" key="19">
    <source>
        <dbReference type="RuleBase" id="RU003808"/>
    </source>
</evidence>
<keyword evidence="14" id="KW-1015">Disulfide bond</keyword>
<feature type="transmembrane region" description="Helical" evidence="21">
    <location>
        <begin position="1352"/>
        <end position="1376"/>
    </location>
</feature>
<protein>
    <recommendedName>
        <fullName evidence="19">Voltage-dependent L-type calcium channel subunit alpha</fullName>
    </recommendedName>
</protein>
<keyword evidence="7 17" id="KW-0479">Metal-binding</keyword>
<evidence type="ECO:0000256" key="9">
    <source>
        <dbReference type="ARBA" id="ARBA00022837"/>
    </source>
</evidence>
<evidence type="ECO:0000256" key="18">
    <source>
        <dbReference type="PIRSR" id="PIRSR602077-3"/>
    </source>
</evidence>
<feature type="transmembrane region" description="Helical" evidence="21">
    <location>
        <begin position="932"/>
        <end position="961"/>
    </location>
</feature>
<accession>A0A8J9ZZ82</accession>
<feature type="binding site" evidence="17">
    <location>
        <position position="271"/>
    </location>
    <ligand>
        <name>Ca(2+)</name>
        <dbReference type="ChEBI" id="CHEBI:29108"/>
    </ligand>
</feature>
<dbReference type="Pfam" id="PF16905">
    <property type="entry name" value="GPHH"/>
    <property type="match status" value="1"/>
</dbReference>
<name>A0A8J9ZZ82_BRALA</name>
<feature type="transmembrane region" description="Helical" evidence="21">
    <location>
        <begin position="171"/>
        <end position="192"/>
    </location>
</feature>
<dbReference type="SUPFAM" id="SSF81324">
    <property type="entry name" value="Voltage-gated potassium channels"/>
    <property type="match status" value="4"/>
</dbReference>
<feature type="transmembrane region" description="Helical" evidence="21">
    <location>
        <begin position="83"/>
        <end position="103"/>
    </location>
</feature>
<proteinExistence type="inferred from homology"/>
<evidence type="ECO:0000256" key="15">
    <source>
        <dbReference type="ARBA" id="ARBA00023180"/>
    </source>
</evidence>
<evidence type="ECO:0000256" key="12">
    <source>
        <dbReference type="ARBA" id="ARBA00023065"/>
    </source>
</evidence>
<feature type="compositionally biased region" description="Basic and acidic residues" evidence="20">
    <location>
        <begin position="667"/>
        <end position="689"/>
    </location>
</feature>
<keyword evidence="15 18" id="KW-0325">Glycoprotein</keyword>
<dbReference type="Gene3D" id="1.20.120.350">
    <property type="entry name" value="Voltage-gated potassium channels. Chain C"/>
    <property type="match status" value="4"/>
</dbReference>
<keyword evidence="8" id="KW-0677">Repeat</keyword>
<keyword evidence="5 19" id="KW-0107">Calcium channel</keyword>
<feature type="transmembrane region" description="Helical" evidence="21">
    <location>
        <begin position="1204"/>
        <end position="1231"/>
    </location>
</feature>
<dbReference type="GO" id="GO:0008331">
    <property type="term" value="F:high voltage-gated calcium channel activity"/>
    <property type="evidence" value="ECO:0007669"/>
    <property type="project" value="TreeGrafter"/>
</dbReference>
<feature type="transmembrane region" description="Helical" evidence="21">
    <location>
        <begin position="454"/>
        <end position="476"/>
    </location>
</feature>
<feature type="region of interest" description="Disordered" evidence="20">
    <location>
        <begin position="1912"/>
        <end position="1959"/>
    </location>
</feature>
<dbReference type="InterPro" id="IPR027359">
    <property type="entry name" value="Volt_channel_dom_sf"/>
</dbReference>
<organism evidence="23 24">
    <name type="scientific">Branchiostoma lanceolatum</name>
    <name type="common">Common lancelet</name>
    <name type="synonym">Amphioxus lanceolatum</name>
    <dbReference type="NCBI Taxonomy" id="7740"/>
    <lineage>
        <taxon>Eukaryota</taxon>
        <taxon>Metazoa</taxon>
        <taxon>Chordata</taxon>
        <taxon>Cephalochordata</taxon>
        <taxon>Leptocardii</taxon>
        <taxon>Amphioxiformes</taxon>
        <taxon>Branchiostomatidae</taxon>
        <taxon>Branchiostoma</taxon>
    </lineage>
</organism>
<evidence type="ECO:0000256" key="20">
    <source>
        <dbReference type="SAM" id="MobiDB-lite"/>
    </source>
</evidence>
<comment type="function">
    <text evidence="19">Voltage-sensitive calcium channels (VSCC) mediate the entry of calcium ions into excitable cells and are also involved in a variety of calcium-dependent processes, including muscle contraction, hormone or neurotransmitter release, gene expression, cell motility, cell division and cell death.</text>
</comment>
<feature type="compositionally biased region" description="Basic and acidic residues" evidence="20">
    <location>
        <begin position="1647"/>
        <end position="1680"/>
    </location>
</feature>
<evidence type="ECO:0000256" key="3">
    <source>
        <dbReference type="ARBA" id="ARBA00022553"/>
    </source>
</evidence>
<feature type="transmembrane region" description="Helical" evidence="21">
    <location>
        <begin position="257"/>
        <end position="278"/>
    </location>
</feature>
<dbReference type="Gene3D" id="1.10.287.70">
    <property type="match status" value="4"/>
</dbReference>
<feature type="compositionally biased region" description="Acidic residues" evidence="20">
    <location>
        <begin position="754"/>
        <end position="763"/>
    </location>
</feature>
<dbReference type="PRINTS" id="PR00167">
    <property type="entry name" value="CACHANNEL"/>
</dbReference>
<dbReference type="FunFam" id="1.10.287.70:FF:000007">
    <property type="entry name" value="Voltage-dependent L-type calcium channel subunit alpha"/>
    <property type="match status" value="1"/>
</dbReference>
<dbReference type="FunFam" id="1.20.120.350:FF:000040">
    <property type="entry name" value="Voltage-dependent L-type calcium channel subunit alpha"/>
    <property type="match status" value="1"/>
</dbReference>
<dbReference type="Proteomes" id="UP000838412">
    <property type="component" value="Chromosome 5"/>
</dbReference>
<feature type="transmembrane region" description="Helical" evidence="21">
    <location>
        <begin position="290"/>
        <end position="312"/>
    </location>
</feature>
<evidence type="ECO:0000256" key="2">
    <source>
        <dbReference type="ARBA" id="ARBA00022448"/>
    </source>
</evidence>
<evidence type="ECO:0000256" key="17">
    <source>
        <dbReference type="PIRSR" id="PIRSR602077-1"/>
    </source>
</evidence>
<evidence type="ECO:0000256" key="6">
    <source>
        <dbReference type="ARBA" id="ARBA00022692"/>
    </source>
</evidence>
<comment type="similarity">
    <text evidence="19">Belongs to the calcium channel alpha-1 subunit (TC 1.A.1.11) family.</text>
</comment>
<keyword evidence="6 21" id="KW-0812">Transmembrane</keyword>
<evidence type="ECO:0000256" key="11">
    <source>
        <dbReference type="ARBA" id="ARBA00022989"/>
    </source>
</evidence>
<dbReference type="InterPro" id="IPR002077">
    <property type="entry name" value="VDCCAlpha1"/>
</dbReference>
<feature type="transmembrane region" description="Helical" evidence="21">
    <location>
        <begin position="1136"/>
        <end position="1153"/>
    </location>
</feature>
<reference evidence="23" key="1">
    <citation type="submission" date="2022-01" db="EMBL/GenBank/DDBJ databases">
        <authorList>
            <person name="Braso-Vives M."/>
        </authorList>
    </citation>
    <scope>NUCLEOTIDE SEQUENCE</scope>
</reference>
<dbReference type="FunFam" id="1.10.287.70:FF:000107">
    <property type="entry name" value="Voltage-dependent L-type calcium channel subunit alpha"/>
    <property type="match status" value="1"/>
</dbReference>
<gene>
    <name evidence="23" type="primary">CACNA1C</name>
    <name evidence="23" type="ORF">BLAG_LOCUS18952</name>
</gene>
<evidence type="ECO:0000256" key="4">
    <source>
        <dbReference type="ARBA" id="ARBA00022568"/>
    </source>
</evidence>
<feature type="compositionally biased region" description="Basic and acidic residues" evidence="20">
    <location>
        <begin position="1920"/>
        <end position="1937"/>
    </location>
</feature>
<evidence type="ECO:0000256" key="7">
    <source>
        <dbReference type="ARBA" id="ARBA00022723"/>
    </source>
</evidence>